<dbReference type="Proteomes" id="UP001470230">
    <property type="component" value="Unassembled WGS sequence"/>
</dbReference>
<keyword evidence="2" id="KW-1185">Reference proteome</keyword>
<reference evidence="1 2" key="1">
    <citation type="submission" date="2024-04" db="EMBL/GenBank/DDBJ databases">
        <title>Tritrichomonas musculus Genome.</title>
        <authorList>
            <person name="Alves-Ferreira E."/>
            <person name="Grigg M."/>
            <person name="Lorenzi H."/>
            <person name="Galac M."/>
        </authorList>
    </citation>
    <scope>NUCLEOTIDE SEQUENCE [LARGE SCALE GENOMIC DNA]</scope>
    <source>
        <strain evidence="1 2">EAF2021</strain>
    </source>
</reference>
<organism evidence="1 2">
    <name type="scientific">Tritrichomonas musculus</name>
    <dbReference type="NCBI Taxonomy" id="1915356"/>
    <lineage>
        <taxon>Eukaryota</taxon>
        <taxon>Metamonada</taxon>
        <taxon>Parabasalia</taxon>
        <taxon>Tritrichomonadida</taxon>
        <taxon>Tritrichomonadidae</taxon>
        <taxon>Tritrichomonas</taxon>
    </lineage>
</organism>
<evidence type="ECO:0000313" key="1">
    <source>
        <dbReference type="EMBL" id="KAK8871364.1"/>
    </source>
</evidence>
<protein>
    <submittedName>
        <fullName evidence="1">Uncharacterized protein</fullName>
    </submittedName>
</protein>
<name>A0ABR2J1E9_9EUKA</name>
<comment type="caution">
    <text evidence="1">The sequence shown here is derived from an EMBL/GenBank/DDBJ whole genome shotgun (WGS) entry which is preliminary data.</text>
</comment>
<evidence type="ECO:0000313" key="2">
    <source>
        <dbReference type="Proteomes" id="UP001470230"/>
    </source>
</evidence>
<sequence length="204" mass="23880">MSVLIGCPIFIKKKKKEKKRKKEIKNIKVDILELRFTLNYQGTKVSTTHFKLSDASFQLLKKLSRIYPTSPEIACQRIVIESYSIQQKYNIYRSLTVKIDLITLLKSFKGIVLLFIHKNAEFEMLYDKASSIHGIIWIAPWAMEAIIKFQYMELDATFELTKPYFLLCPQIITNGLSLPLGFILRPSENWTLFDVFYDELIKIK</sequence>
<dbReference type="EMBL" id="JAPFFF010000013">
    <property type="protein sequence ID" value="KAK8871364.1"/>
    <property type="molecule type" value="Genomic_DNA"/>
</dbReference>
<gene>
    <name evidence="1" type="ORF">M9Y10_007087</name>
</gene>
<proteinExistence type="predicted"/>
<accession>A0ABR2J1E9</accession>